<organism evidence="2 4">
    <name type="scientific">Labedella gwakjiensis</name>
    <dbReference type="NCBI Taxonomy" id="390269"/>
    <lineage>
        <taxon>Bacteria</taxon>
        <taxon>Bacillati</taxon>
        <taxon>Actinomycetota</taxon>
        <taxon>Actinomycetes</taxon>
        <taxon>Micrococcales</taxon>
        <taxon>Microbacteriaceae</taxon>
        <taxon>Labedella</taxon>
    </lineage>
</organism>
<evidence type="ECO:0000313" key="3">
    <source>
        <dbReference type="EMBL" id="RUQ86996.1"/>
    </source>
</evidence>
<protein>
    <submittedName>
        <fullName evidence="2">Uncharacterized protein</fullName>
    </submittedName>
</protein>
<evidence type="ECO:0000313" key="4">
    <source>
        <dbReference type="Proteomes" id="UP000241203"/>
    </source>
</evidence>
<reference evidence="3 5" key="2">
    <citation type="submission" date="2018-12" db="EMBL/GenBank/DDBJ databases">
        <authorList>
            <person name="hu s."/>
            <person name="Xu Y."/>
            <person name="Xu B."/>
            <person name="Li F."/>
        </authorList>
    </citation>
    <scope>NUCLEOTIDE SEQUENCE [LARGE SCALE GENOMIC DNA]</scope>
    <source>
        <strain evidence="3 5">KSW2-17</strain>
    </source>
</reference>
<dbReference type="EMBL" id="RZGY01000001">
    <property type="protein sequence ID" value="RUQ86996.1"/>
    <property type="molecule type" value="Genomic_DNA"/>
</dbReference>
<evidence type="ECO:0000313" key="5">
    <source>
        <dbReference type="Proteomes" id="UP000268291"/>
    </source>
</evidence>
<dbReference type="Proteomes" id="UP000268291">
    <property type="component" value="Unassembled WGS sequence"/>
</dbReference>
<dbReference type="EMBL" id="PYAU01000001">
    <property type="protein sequence ID" value="PSL38485.1"/>
    <property type="molecule type" value="Genomic_DNA"/>
</dbReference>
<reference evidence="2 4" key="1">
    <citation type="submission" date="2018-03" db="EMBL/GenBank/DDBJ databases">
        <title>Genomic Encyclopedia of Archaeal and Bacterial Type Strains, Phase II (KMG-II): from individual species to whole genera.</title>
        <authorList>
            <person name="Goeker M."/>
        </authorList>
    </citation>
    <scope>NUCLEOTIDE SEQUENCE [LARGE SCALE GENOMIC DNA]</scope>
    <source>
        <strain evidence="2 4">DSM 21548</strain>
    </source>
</reference>
<name>A0A2P8GX01_9MICO</name>
<evidence type="ECO:0000313" key="2">
    <source>
        <dbReference type="EMBL" id="PSL38485.1"/>
    </source>
</evidence>
<feature type="transmembrane region" description="Helical" evidence="1">
    <location>
        <begin position="35"/>
        <end position="52"/>
    </location>
</feature>
<dbReference type="AlphaFoldDB" id="A0A2P8GX01"/>
<sequence length="65" mass="7310">MQKAFPKVLAAVLCVIAYGVALVIALTGTGYASERLWVVVVAVPLLLVFFVLRNRWRRNRRGNRP</sequence>
<accession>A0A2P8GX01</accession>
<proteinExistence type="predicted"/>
<evidence type="ECO:0000256" key="1">
    <source>
        <dbReference type="SAM" id="Phobius"/>
    </source>
</evidence>
<keyword evidence="5" id="KW-1185">Reference proteome</keyword>
<gene>
    <name evidence="2" type="ORF">CLV49_2110</name>
    <name evidence="3" type="ORF">ELQ93_08665</name>
</gene>
<comment type="caution">
    <text evidence="2">The sequence shown here is derived from an EMBL/GenBank/DDBJ whole genome shotgun (WGS) entry which is preliminary data.</text>
</comment>
<keyword evidence="1" id="KW-1133">Transmembrane helix</keyword>
<dbReference type="Proteomes" id="UP000241203">
    <property type="component" value="Unassembled WGS sequence"/>
</dbReference>
<keyword evidence="1" id="KW-0812">Transmembrane</keyword>
<keyword evidence="1" id="KW-0472">Membrane</keyword>
<dbReference type="RefSeq" id="WP_106563496.1">
    <property type="nucleotide sequence ID" value="NZ_PYAU01000001.1"/>
</dbReference>